<organism evidence="2 3">
    <name type="scientific">Sediminicurvatus halobius</name>
    <dbReference type="NCBI Taxonomy" id="2182432"/>
    <lineage>
        <taxon>Bacteria</taxon>
        <taxon>Pseudomonadati</taxon>
        <taxon>Pseudomonadota</taxon>
        <taxon>Gammaproteobacteria</taxon>
        <taxon>Chromatiales</taxon>
        <taxon>Ectothiorhodospiraceae</taxon>
        <taxon>Sediminicurvatus</taxon>
    </lineage>
</organism>
<dbReference type="EMBL" id="QFFI01000016">
    <property type="protein sequence ID" value="PWG62705.1"/>
    <property type="molecule type" value="Genomic_DNA"/>
</dbReference>
<proteinExistence type="predicted"/>
<dbReference type="Pfam" id="PF06722">
    <property type="entry name" value="EryCIII-like_C"/>
    <property type="match status" value="1"/>
</dbReference>
<sequence>MPGARRILVFAEAVTLAHAARPFVVASELAARGHDVHLAWAPAYKQLFPAPTFRTHSLDSVSPADFRAALAAGRRLYDLSTLRRYAAKDRQLIRAIEPDVIIGDFRLSLSASARVEGVPYIALSNAYWSPYAEQAYPVPDLPLTRVVGLAASQWLFDRIRPQVFAHHARPLNRLRAELGLPALPADLRYAYTDADHTLYADIPGLTSLRDAPHHHEVIGPIPWSPRISLPGWWDELPDDRPVVYVNLGSSGNTAVLGPVLQALATLPVTGVVATAGAAPPGPVPSNCFVADYLPGDQAAAVGTVVVCNGGSPGVQQALLAARPVLGLAGNMDQLLNMQAAASAGAGILRRAGRMTVAGVGEALRSLLAAQSFNHAAARLQERARATPGAQRVIALAETLS</sequence>
<dbReference type="InterPro" id="IPR050426">
    <property type="entry name" value="Glycosyltransferase_28"/>
</dbReference>
<dbReference type="RefSeq" id="WP_109678904.1">
    <property type="nucleotide sequence ID" value="NZ_CP086615.1"/>
</dbReference>
<evidence type="ECO:0000313" key="2">
    <source>
        <dbReference type="EMBL" id="PWG62705.1"/>
    </source>
</evidence>
<accession>A0A2U2N0E1</accession>
<name>A0A2U2N0E1_9GAMM</name>
<keyword evidence="3" id="KW-1185">Reference proteome</keyword>
<dbReference type="GO" id="GO:0016758">
    <property type="term" value="F:hexosyltransferase activity"/>
    <property type="evidence" value="ECO:0007669"/>
    <property type="project" value="UniProtKB-ARBA"/>
</dbReference>
<dbReference type="SUPFAM" id="SSF53756">
    <property type="entry name" value="UDP-Glycosyltransferase/glycogen phosphorylase"/>
    <property type="match status" value="1"/>
</dbReference>
<dbReference type="CDD" id="cd03784">
    <property type="entry name" value="GT1_Gtf-like"/>
    <property type="match status" value="1"/>
</dbReference>
<evidence type="ECO:0000259" key="1">
    <source>
        <dbReference type="Pfam" id="PF06722"/>
    </source>
</evidence>
<comment type="caution">
    <text evidence="2">The sequence shown here is derived from an EMBL/GenBank/DDBJ whole genome shotgun (WGS) entry which is preliminary data.</text>
</comment>
<gene>
    <name evidence="2" type="ORF">DEM34_11175</name>
</gene>
<reference evidence="2 3" key="1">
    <citation type="submission" date="2018-05" db="EMBL/GenBank/DDBJ databases">
        <title>Spiribacter halobius sp. nov., a moderately halophilic bacterium isolated from marine solar saltern.</title>
        <authorList>
            <person name="Zheng W.-S."/>
            <person name="Lu D.-C."/>
            <person name="Du Z.-J."/>
        </authorList>
    </citation>
    <scope>NUCLEOTIDE SEQUENCE [LARGE SCALE GENOMIC DNA]</scope>
    <source>
        <strain evidence="2 3">E85</strain>
    </source>
</reference>
<dbReference type="Gene3D" id="3.40.50.2000">
    <property type="entry name" value="Glycogen Phosphorylase B"/>
    <property type="match status" value="2"/>
</dbReference>
<dbReference type="InterPro" id="IPR010610">
    <property type="entry name" value="EryCIII-like_C"/>
</dbReference>
<dbReference type="PANTHER" id="PTHR48050:SF13">
    <property type="entry name" value="STEROL 3-BETA-GLUCOSYLTRANSFERASE UGT80A2"/>
    <property type="match status" value="1"/>
</dbReference>
<dbReference type="GO" id="GO:0017000">
    <property type="term" value="P:antibiotic biosynthetic process"/>
    <property type="evidence" value="ECO:0007669"/>
    <property type="project" value="UniProtKB-ARBA"/>
</dbReference>
<evidence type="ECO:0000313" key="3">
    <source>
        <dbReference type="Proteomes" id="UP000245474"/>
    </source>
</evidence>
<dbReference type="PANTHER" id="PTHR48050">
    <property type="entry name" value="STEROL 3-BETA-GLUCOSYLTRANSFERASE"/>
    <property type="match status" value="1"/>
</dbReference>
<keyword evidence="2" id="KW-0808">Transferase</keyword>
<dbReference type="Proteomes" id="UP000245474">
    <property type="component" value="Unassembled WGS sequence"/>
</dbReference>
<dbReference type="AlphaFoldDB" id="A0A2U2N0E1"/>
<dbReference type="InterPro" id="IPR002213">
    <property type="entry name" value="UDP_glucos_trans"/>
</dbReference>
<protein>
    <submittedName>
        <fullName evidence="2">Glycosyl transferase family 1</fullName>
    </submittedName>
</protein>
<feature type="domain" description="Erythromycin biosynthesis protein CIII-like C-terminal" evidence="1">
    <location>
        <begin position="282"/>
        <end position="394"/>
    </location>
</feature>
<dbReference type="GO" id="GO:0008194">
    <property type="term" value="F:UDP-glycosyltransferase activity"/>
    <property type="evidence" value="ECO:0007669"/>
    <property type="project" value="InterPro"/>
</dbReference>
<dbReference type="OrthoDB" id="6620093at2"/>